<dbReference type="EMBL" id="PP511876">
    <property type="protein sequence ID" value="XCD08427.1"/>
    <property type="molecule type" value="Genomic_DNA"/>
</dbReference>
<keyword evidence="1" id="KW-0812">Transmembrane</keyword>
<protein>
    <submittedName>
        <fullName evidence="2">Uncharacterized protein</fullName>
    </submittedName>
</protein>
<accession>A0AAU8BBU9</accession>
<feature type="transmembrane region" description="Helical" evidence="1">
    <location>
        <begin position="6"/>
        <end position="24"/>
    </location>
</feature>
<name>A0AAU8BBU9_9CAUD</name>
<keyword evidence="1" id="KW-0472">Membrane</keyword>
<proteinExistence type="predicted"/>
<keyword evidence="1" id="KW-1133">Transmembrane helix</keyword>
<organism evidence="2">
    <name type="scientific">Dulem virus 42</name>
    <dbReference type="NCBI Taxonomy" id="3145760"/>
    <lineage>
        <taxon>Viruses</taxon>
        <taxon>Duplodnaviria</taxon>
        <taxon>Heunggongvirae</taxon>
        <taxon>Uroviricota</taxon>
        <taxon>Caudoviricetes</taxon>
    </lineage>
</organism>
<sequence>MIYDWVILLLILIFITAYAVIRWVKTRNVINYLVKNIDAYDEALDTICKKHPAENWLIDCYLFHYLRESRNEFDNAKTLKKKRICYIRYTSYYFHILEDYKRYMAATHKNQTN</sequence>
<evidence type="ECO:0000256" key="1">
    <source>
        <dbReference type="SAM" id="Phobius"/>
    </source>
</evidence>
<reference evidence="2" key="1">
    <citation type="submission" date="2024-03" db="EMBL/GenBank/DDBJ databases">
        <title>Diverse circular DNA viruses in blood, oral, and fecal samples of captive lemurs.</title>
        <authorList>
            <person name="Paietta E.N."/>
            <person name="Kraberger S."/>
            <person name="Lund M.C."/>
            <person name="Custer J.M."/>
            <person name="Vargas K.M."/>
            <person name="Ehmke E.E."/>
            <person name="Yoder A.D."/>
            <person name="Varsani A."/>
        </authorList>
    </citation>
    <scope>NUCLEOTIDE SEQUENCE</scope>
    <source>
        <strain evidence="2">Duke_30FF_63</strain>
    </source>
</reference>
<evidence type="ECO:0000313" key="2">
    <source>
        <dbReference type="EMBL" id="XCD08427.1"/>
    </source>
</evidence>